<dbReference type="InterPro" id="IPR013120">
    <property type="entry name" value="FAR_NAD-bd"/>
</dbReference>
<feature type="region of interest" description="Disordered" evidence="5">
    <location>
        <begin position="993"/>
        <end position="1014"/>
    </location>
</feature>
<dbReference type="FunFam" id="3.40.50.980:FF:000001">
    <property type="entry name" value="Non-ribosomal peptide synthetase"/>
    <property type="match status" value="1"/>
</dbReference>
<evidence type="ECO:0000259" key="6">
    <source>
        <dbReference type="PROSITE" id="PS50075"/>
    </source>
</evidence>
<dbReference type="FunFam" id="3.30.300.30:FF:000010">
    <property type="entry name" value="Enterobactin synthetase component F"/>
    <property type="match status" value="1"/>
</dbReference>
<dbReference type="Pfam" id="PF00668">
    <property type="entry name" value="Condensation"/>
    <property type="match status" value="1"/>
</dbReference>
<evidence type="ECO:0000256" key="3">
    <source>
        <dbReference type="ARBA" id="ARBA00022450"/>
    </source>
</evidence>
<dbReference type="NCBIfam" id="TIGR01733">
    <property type="entry name" value="AA-adenyl-dom"/>
    <property type="match status" value="1"/>
</dbReference>
<evidence type="ECO:0000256" key="1">
    <source>
        <dbReference type="ARBA" id="ARBA00001957"/>
    </source>
</evidence>
<dbReference type="GO" id="GO:0003824">
    <property type="term" value="F:catalytic activity"/>
    <property type="evidence" value="ECO:0007669"/>
    <property type="project" value="InterPro"/>
</dbReference>
<dbReference type="FunFam" id="1.10.1200.10:FF:000005">
    <property type="entry name" value="Nonribosomal peptide synthetase 1"/>
    <property type="match status" value="1"/>
</dbReference>
<evidence type="ECO:0000256" key="4">
    <source>
        <dbReference type="ARBA" id="ARBA00022553"/>
    </source>
</evidence>
<comment type="similarity">
    <text evidence="2">Belongs to the ATP-dependent AMP-binding enzyme family.</text>
</comment>
<gene>
    <name evidence="7" type="ORF">MoryE10_17520</name>
</gene>
<accession>A0A8D5AKH7</accession>
<dbReference type="InterPro" id="IPR009081">
    <property type="entry name" value="PP-bd_ACP"/>
</dbReference>
<evidence type="ECO:0000256" key="2">
    <source>
        <dbReference type="ARBA" id="ARBA00006432"/>
    </source>
</evidence>
<dbReference type="InterPro" id="IPR025110">
    <property type="entry name" value="AMP-bd_C"/>
</dbReference>
<organism evidence="7 8">
    <name type="scientific">Methylogaea oryzae</name>
    <dbReference type="NCBI Taxonomy" id="1295382"/>
    <lineage>
        <taxon>Bacteria</taxon>
        <taxon>Pseudomonadati</taxon>
        <taxon>Pseudomonadota</taxon>
        <taxon>Gammaproteobacteria</taxon>
        <taxon>Methylococcales</taxon>
        <taxon>Methylococcaceae</taxon>
        <taxon>Methylogaea</taxon>
    </lineage>
</organism>
<dbReference type="GO" id="GO:0043041">
    <property type="term" value="P:amino acid activation for nonribosomal peptide biosynthetic process"/>
    <property type="evidence" value="ECO:0007669"/>
    <property type="project" value="TreeGrafter"/>
</dbReference>
<dbReference type="PROSITE" id="PS00455">
    <property type="entry name" value="AMP_BINDING"/>
    <property type="match status" value="1"/>
</dbReference>
<dbReference type="FunFam" id="3.30.559.30:FF:000001">
    <property type="entry name" value="Non-ribosomal peptide synthetase"/>
    <property type="match status" value="1"/>
</dbReference>
<dbReference type="KEGG" id="moz:MoryE10_17520"/>
<dbReference type="EMBL" id="AP019782">
    <property type="protein sequence ID" value="BBL71146.1"/>
    <property type="molecule type" value="Genomic_DNA"/>
</dbReference>
<dbReference type="FunFam" id="2.30.38.10:FF:000001">
    <property type="entry name" value="Non-ribosomal peptide synthetase PvdI"/>
    <property type="match status" value="1"/>
</dbReference>
<dbReference type="GO" id="GO:0044550">
    <property type="term" value="P:secondary metabolite biosynthetic process"/>
    <property type="evidence" value="ECO:0007669"/>
    <property type="project" value="UniProtKB-ARBA"/>
</dbReference>
<dbReference type="PANTHER" id="PTHR45527:SF1">
    <property type="entry name" value="FATTY ACID SYNTHASE"/>
    <property type="match status" value="1"/>
</dbReference>
<dbReference type="InterPro" id="IPR010071">
    <property type="entry name" value="AA_adenyl_dom"/>
</dbReference>
<dbReference type="InterPro" id="IPR000873">
    <property type="entry name" value="AMP-dep_synth/lig_dom"/>
</dbReference>
<dbReference type="CDD" id="cd05235">
    <property type="entry name" value="SDR_e1"/>
    <property type="match status" value="1"/>
</dbReference>
<evidence type="ECO:0000313" key="7">
    <source>
        <dbReference type="EMBL" id="BBL71146.1"/>
    </source>
</evidence>
<dbReference type="Pfam" id="PF00501">
    <property type="entry name" value="AMP-binding"/>
    <property type="match status" value="1"/>
</dbReference>
<dbReference type="SMART" id="SM00823">
    <property type="entry name" value="PKS_PP"/>
    <property type="match status" value="1"/>
</dbReference>
<name>A0A8D5AKH7_9GAMM</name>
<sequence>MNAHSPMDALRRGLSPAKLALLEQRLRGNAAKRGDGPAIPRLALRDAPLSYGQERLWFLWNLDPAGSRYNLGFRLRIRGDLDASALRRSLEAIVGRHEVLRTAFVAVEGEPRQRIAAAGPLALPHASLQALPAAEREAALESLARETAGQPFDLAAGPLLRARLVELGPQDHALLLVLHHSVSDAWSLGVLVREFAALYPAYQAGRTPVLPELPVQYADYAVWQRQRQQGETLERSLAYWRERLAGAPAVLALPGDAAPAAASDDAGAVYALDLPAELLVGLNRLSRRHDATLFMTLAAAFNVLLYRHSGQSDLCIGYPAANRPLAELEGLIGFFLNTLVLRTDLSGNPRFSELLAQVRQHALGAQAHQELPFEKLVEALQPAREAGRNPLFQVMLVLQNAYSGRLELPGLQVDAEELELPVAKFDLTLSLTERAGGLRAAFEYRTALFRESAVARLARHWRRLLESLVADPEARLSQLALLTEAEARQLADWNATAAPLPPEDYLHSRFEAQAHRTPDAVAVAHSGRHLSYRRLNQQANRLAHALRRRGVRPDDRVGLCLEAGANMVIGLLGILKAGGAYVPLDPSYPAERLADILSDCGAALAVTEPAQRDALSAAGVTPLCLERDRAELDAQPDRDPVPAGHPDNAAYLIYTSGSTGRPKGVVVSHRNAVHSTAARERHYPEAVRGYLLLSSYAFDSSVAGLFWTLSQGGKLCLPDAALKQDPPALARLIAGEGLSHLLCLPAFYGLLLEQAEPGCLATLNTVIVAGEACPPAVAARHRERLPQARLHNEYGPTEGTVWCSVHTVQAEDGQSSSVPIGRPIANAQIHLLDAHLNPVPVGVAGELHLGGAGLSRGYHERPDLTAERYIPDPYGPAGSRLYKTGDLARRREDGVLEFLGRLDGQVKIRGYRIEPGEIEARLLRHPALRAAAVLARQDGPGGARLVAYLVPRADQAAPDGGELKALLQAGLPDYMVPSAYVVLDRLPLTPNGKLDRNALPAPEPSARPSGRAAPQGEAETLLAKLWAETLGLPSVGRDDNFFELGGHSILAVQLAFKLRQAFATEASLRSLVECPTLAAQALLLTGASAPAACAAPDWEAEARLDPAIAPRCAAEPAVRAPQAVLLTGATGFLGAYLLRDLLSRTGAIVYCLVRGQSPRQASDRLRQVLKSYGMEAVAADPRVAVVCGDLALPSLGLSPERFERLSGKLDAIYHNGALVNFACSYEELKPANVQGTREVLRLACLGKPKAVHYVSTVSVFGENPPPRAGGFAEDDEPPANGKLTGGYAQSKWVAERLVRAAAARGLAVTIHRPAAVTGDSRSGVWNTGDFLCRVIKGCIQLRKAPRIDESLDWVPVDYVSAAIVFLSGRPEFIGRISHLTNPAAGSTAQLVASIRARGYPLEAVSLGEWAEYAARNVAADPEHVLYPLLPLLEGWRGGDDEADSAAGQYACAATLAMLAQGNIDRPTRPDALFTRYLSYLADCGFIPPPAGAAGDDREFEQRRLI</sequence>
<dbReference type="CDD" id="cd05930">
    <property type="entry name" value="A_NRPS"/>
    <property type="match status" value="1"/>
</dbReference>
<dbReference type="InterPro" id="IPR006162">
    <property type="entry name" value="Ppantetheine_attach_site"/>
</dbReference>
<dbReference type="PROSITE" id="PS00012">
    <property type="entry name" value="PHOSPHOPANTETHEINE"/>
    <property type="match status" value="1"/>
</dbReference>
<dbReference type="Proteomes" id="UP000824988">
    <property type="component" value="Chromosome"/>
</dbReference>
<dbReference type="PANTHER" id="PTHR45527">
    <property type="entry name" value="NONRIBOSOMAL PEPTIDE SYNTHETASE"/>
    <property type="match status" value="1"/>
</dbReference>
<dbReference type="FunFam" id="3.30.559.10:FF:000012">
    <property type="entry name" value="Non-ribosomal peptide synthetase"/>
    <property type="match status" value="1"/>
</dbReference>
<dbReference type="GO" id="GO:0005829">
    <property type="term" value="C:cytosol"/>
    <property type="evidence" value="ECO:0007669"/>
    <property type="project" value="TreeGrafter"/>
</dbReference>
<dbReference type="RefSeq" id="WP_221048849.1">
    <property type="nucleotide sequence ID" value="NZ_AP019782.1"/>
</dbReference>
<evidence type="ECO:0000256" key="5">
    <source>
        <dbReference type="SAM" id="MobiDB-lite"/>
    </source>
</evidence>
<keyword evidence="8" id="KW-1185">Reference proteome</keyword>
<proteinExistence type="inferred from homology"/>
<protein>
    <submittedName>
        <fullName evidence="7">Non-ribosomal peptide synthetase</fullName>
    </submittedName>
</protein>
<dbReference type="Pfam" id="PF13193">
    <property type="entry name" value="AMP-binding_C"/>
    <property type="match status" value="1"/>
</dbReference>
<dbReference type="InterPro" id="IPR010080">
    <property type="entry name" value="Thioester_reductase-like_dom"/>
</dbReference>
<dbReference type="CDD" id="cd19531">
    <property type="entry name" value="LCL_NRPS-like"/>
    <property type="match status" value="1"/>
</dbReference>
<dbReference type="Pfam" id="PF00550">
    <property type="entry name" value="PP-binding"/>
    <property type="match status" value="1"/>
</dbReference>
<dbReference type="PIRSF" id="PIRSF001617">
    <property type="entry name" value="Alpha-AR"/>
    <property type="match status" value="1"/>
</dbReference>
<comment type="cofactor">
    <cofactor evidence="1">
        <name>pantetheine 4'-phosphate</name>
        <dbReference type="ChEBI" id="CHEBI:47942"/>
    </cofactor>
</comment>
<evidence type="ECO:0000313" key="8">
    <source>
        <dbReference type="Proteomes" id="UP000824988"/>
    </source>
</evidence>
<dbReference type="PROSITE" id="PS50075">
    <property type="entry name" value="CARRIER"/>
    <property type="match status" value="1"/>
</dbReference>
<dbReference type="InterPro" id="IPR001242">
    <property type="entry name" value="Condensation_dom"/>
</dbReference>
<dbReference type="FunFam" id="3.40.50.12780:FF:000012">
    <property type="entry name" value="Non-ribosomal peptide synthetase"/>
    <property type="match status" value="1"/>
</dbReference>
<dbReference type="Pfam" id="PF07993">
    <property type="entry name" value="NAD_binding_4"/>
    <property type="match status" value="1"/>
</dbReference>
<dbReference type="GO" id="GO:0031177">
    <property type="term" value="F:phosphopantetheine binding"/>
    <property type="evidence" value="ECO:0007669"/>
    <property type="project" value="InterPro"/>
</dbReference>
<keyword evidence="4" id="KW-0597">Phosphoprotein</keyword>
<dbReference type="InterPro" id="IPR020845">
    <property type="entry name" value="AMP-binding_CS"/>
</dbReference>
<keyword evidence="3" id="KW-0596">Phosphopantetheine</keyword>
<reference evidence="7" key="1">
    <citation type="submission" date="2019-06" db="EMBL/GenBank/DDBJ databases">
        <title>Complete genome sequence of Methylogaea oryzae strain JCM16910.</title>
        <authorList>
            <person name="Asakawa S."/>
        </authorList>
    </citation>
    <scope>NUCLEOTIDE SEQUENCE</scope>
    <source>
        <strain evidence="7">E10</strain>
    </source>
</reference>
<dbReference type="NCBIfam" id="TIGR01746">
    <property type="entry name" value="Thioester-redct"/>
    <property type="match status" value="1"/>
</dbReference>
<dbReference type="InterPro" id="IPR020806">
    <property type="entry name" value="PKS_PP-bd"/>
</dbReference>
<feature type="domain" description="Carrier" evidence="6">
    <location>
        <begin position="1013"/>
        <end position="1088"/>
    </location>
</feature>